<evidence type="ECO:0000313" key="15">
    <source>
        <dbReference type="Proteomes" id="UP000183190"/>
    </source>
</evidence>
<dbReference type="InterPro" id="IPR048279">
    <property type="entry name" value="MdtK-like"/>
</dbReference>
<keyword evidence="8 13" id="KW-0812">Transmembrane</keyword>
<evidence type="ECO:0000256" key="1">
    <source>
        <dbReference type="ARBA" id="ARBA00003408"/>
    </source>
</evidence>
<evidence type="ECO:0000256" key="4">
    <source>
        <dbReference type="ARBA" id="ARBA00020268"/>
    </source>
</evidence>
<evidence type="ECO:0000256" key="12">
    <source>
        <dbReference type="ARBA" id="ARBA00031636"/>
    </source>
</evidence>
<evidence type="ECO:0000256" key="6">
    <source>
        <dbReference type="ARBA" id="ARBA00022449"/>
    </source>
</evidence>
<dbReference type="Proteomes" id="UP000183190">
    <property type="component" value="Unassembled WGS sequence"/>
</dbReference>
<feature type="transmembrane region" description="Helical" evidence="13">
    <location>
        <begin position="100"/>
        <end position="126"/>
    </location>
</feature>
<keyword evidence="6" id="KW-0050">Antiport</keyword>
<feature type="transmembrane region" description="Helical" evidence="13">
    <location>
        <begin position="207"/>
        <end position="227"/>
    </location>
</feature>
<evidence type="ECO:0000256" key="13">
    <source>
        <dbReference type="SAM" id="Phobius"/>
    </source>
</evidence>
<dbReference type="PANTHER" id="PTHR43298:SF2">
    <property type="entry name" value="FMN_FAD EXPORTER YEEO-RELATED"/>
    <property type="match status" value="1"/>
</dbReference>
<evidence type="ECO:0000256" key="8">
    <source>
        <dbReference type="ARBA" id="ARBA00022692"/>
    </source>
</evidence>
<evidence type="ECO:0000256" key="3">
    <source>
        <dbReference type="ARBA" id="ARBA00010199"/>
    </source>
</evidence>
<gene>
    <name evidence="14" type="ORF">SAMN02910265_01933</name>
</gene>
<comment type="function">
    <text evidence="1">Multidrug efflux pump.</text>
</comment>
<accession>A0A1H6JRA9</accession>
<evidence type="ECO:0000256" key="11">
    <source>
        <dbReference type="ARBA" id="ARBA00023136"/>
    </source>
</evidence>
<dbReference type="GO" id="GO:0015297">
    <property type="term" value="F:antiporter activity"/>
    <property type="evidence" value="ECO:0007669"/>
    <property type="project" value="UniProtKB-KW"/>
</dbReference>
<keyword evidence="7" id="KW-1003">Cell membrane</keyword>
<comment type="subcellular location">
    <subcellularLocation>
        <location evidence="2">Cell membrane</location>
        <topology evidence="2">Multi-pass membrane protein</topology>
    </subcellularLocation>
</comment>
<keyword evidence="9 13" id="KW-1133">Transmembrane helix</keyword>
<sequence length="465" mass="51278">MFSQFRKKFIGDRAFYRIVLSMVIPMILQNLVTNFVSLIDNIMVGSMGTEPMSGVSIVNQFIFVFNVTVFGAVAGPSIFGAQFFGKGDHEGQKYTFRFRLLICTAIIIAAAIIFEIFGSPLIKLFISKESDPQQSEEILVYGMDYLRIMVFSLIPFAIGQAYSSIVRECGETRIPMAGAMSAVGVNVLLDYGLIFGKLGMPAMGVKGAAIATVIAKTVEALVVVVWAHTHPQRNKYIVGAFHGFRIPRRLTADIIRRGTPLFINEFLWSLGMSVVAQCYSVRSTEVVAARNISSTMTNLFSSIYLQMGACIAILVGAKLGANKLKEARDLDNKLLFFAVAAASVVAVCMMPLAGLFPKFYNTEASVRSLAAYMIIIQALAMPMWGYTNACYFTLRSGGKTGITFLFDFGFTWLLMIPLAAVLSYFTSLDIRIVFAVVTLSEIVKVFIGYFMVRSNVWINNIVDDI</sequence>
<dbReference type="InterPro" id="IPR050222">
    <property type="entry name" value="MATE_MdtK"/>
</dbReference>
<dbReference type="GO" id="GO:0005886">
    <property type="term" value="C:plasma membrane"/>
    <property type="evidence" value="ECO:0007669"/>
    <property type="project" value="UniProtKB-SubCell"/>
</dbReference>
<evidence type="ECO:0000256" key="7">
    <source>
        <dbReference type="ARBA" id="ARBA00022475"/>
    </source>
</evidence>
<feature type="transmembrane region" description="Helical" evidence="13">
    <location>
        <begin position="138"/>
        <end position="162"/>
    </location>
</feature>
<dbReference type="RefSeq" id="WP_074716834.1">
    <property type="nucleotide sequence ID" value="NZ_FNWV01000006.1"/>
</dbReference>
<dbReference type="AlphaFoldDB" id="A0A1H6JRA9"/>
<dbReference type="GO" id="GO:0042910">
    <property type="term" value="F:xenobiotic transmembrane transporter activity"/>
    <property type="evidence" value="ECO:0007669"/>
    <property type="project" value="InterPro"/>
</dbReference>
<feature type="transmembrane region" description="Helical" evidence="13">
    <location>
        <begin position="14"/>
        <end position="37"/>
    </location>
</feature>
<name>A0A1H6JRA9_RUMFL</name>
<evidence type="ECO:0000256" key="2">
    <source>
        <dbReference type="ARBA" id="ARBA00004651"/>
    </source>
</evidence>
<dbReference type="GO" id="GO:0006811">
    <property type="term" value="P:monoatomic ion transport"/>
    <property type="evidence" value="ECO:0007669"/>
    <property type="project" value="UniProtKB-KW"/>
</dbReference>
<reference evidence="14 15" key="1">
    <citation type="submission" date="2016-10" db="EMBL/GenBank/DDBJ databases">
        <authorList>
            <person name="de Groot N.N."/>
        </authorList>
    </citation>
    <scope>NUCLEOTIDE SEQUENCE [LARGE SCALE GENOMIC DNA]</scope>
    <source>
        <strain evidence="14 15">YAD2003</strain>
    </source>
</reference>
<dbReference type="PANTHER" id="PTHR43298">
    <property type="entry name" value="MULTIDRUG RESISTANCE PROTEIN NORM-RELATED"/>
    <property type="match status" value="1"/>
</dbReference>
<feature type="transmembrane region" description="Helical" evidence="13">
    <location>
        <begin position="57"/>
        <end position="79"/>
    </location>
</feature>
<protein>
    <recommendedName>
        <fullName evidence="4">Probable multidrug resistance protein NorM</fullName>
    </recommendedName>
    <alternativeName>
        <fullName evidence="12">Multidrug-efflux transporter</fullName>
    </alternativeName>
</protein>
<evidence type="ECO:0000256" key="5">
    <source>
        <dbReference type="ARBA" id="ARBA00022448"/>
    </source>
</evidence>
<dbReference type="OrthoDB" id="9780160at2"/>
<feature type="transmembrane region" description="Helical" evidence="13">
    <location>
        <begin position="404"/>
        <end position="426"/>
    </location>
</feature>
<evidence type="ECO:0000256" key="9">
    <source>
        <dbReference type="ARBA" id="ARBA00022989"/>
    </source>
</evidence>
<dbReference type="EMBL" id="FNWV01000006">
    <property type="protein sequence ID" value="SEH65004.1"/>
    <property type="molecule type" value="Genomic_DNA"/>
</dbReference>
<evidence type="ECO:0000313" key="14">
    <source>
        <dbReference type="EMBL" id="SEH65004.1"/>
    </source>
</evidence>
<dbReference type="NCBIfam" id="TIGR00797">
    <property type="entry name" value="matE"/>
    <property type="match status" value="1"/>
</dbReference>
<dbReference type="PIRSF" id="PIRSF006603">
    <property type="entry name" value="DinF"/>
    <property type="match status" value="1"/>
</dbReference>
<evidence type="ECO:0000256" key="10">
    <source>
        <dbReference type="ARBA" id="ARBA00023065"/>
    </source>
</evidence>
<dbReference type="InterPro" id="IPR002528">
    <property type="entry name" value="MATE_fam"/>
</dbReference>
<feature type="transmembrane region" description="Helical" evidence="13">
    <location>
        <begin position="334"/>
        <end position="357"/>
    </location>
</feature>
<keyword evidence="10" id="KW-0406">Ion transport</keyword>
<proteinExistence type="inferred from homology"/>
<feature type="transmembrane region" description="Helical" evidence="13">
    <location>
        <begin position="174"/>
        <end position="195"/>
    </location>
</feature>
<feature type="transmembrane region" description="Helical" evidence="13">
    <location>
        <begin position="432"/>
        <end position="452"/>
    </location>
</feature>
<dbReference type="Pfam" id="PF01554">
    <property type="entry name" value="MatE"/>
    <property type="match status" value="2"/>
</dbReference>
<feature type="transmembrane region" description="Helical" evidence="13">
    <location>
        <begin position="303"/>
        <end position="322"/>
    </location>
</feature>
<keyword evidence="11 13" id="KW-0472">Membrane</keyword>
<keyword evidence="5" id="KW-0813">Transport</keyword>
<organism evidence="14 15">
    <name type="scientific">Ruminococcus flavefaciens</name>
    <dbReference type="NCBI Taxonomy" id="1265"/>
    <lineage>
        <taxon>Bacteria</taxon>
        <taxon>Bacillati</taxon>
        <taxon>Bacillota</taxon>
        <taxon>Clostridia</taxon>
        <taxon>Eubacteriales</taxon>
        <taxon>Oscillospiraceae</taxon>
        <taxon>Ruminococcus</taxon>
    </lineage>
</organism>
<comment type="similarity">
    <text evidence="3">Belongs to the multi antimicrobial extrusion (MATE) (TC 2.A.66.1) family.</text>
</comment>
<feature type="transmembrane region" description="Helical" evidence="13">
    <location>
        <begin position="369"/>
        <end position="392"/>
    </location>
</feature>